<dbReference type="STRING" id="151549.A0A4C1WVP1"/>
<comment type="subcellular location">
    <subcellularLocation>
        <location evidence="4">Membrane</location>
        <topology evidence="4">Multi-pass membrane protein</topology>
    </subcellularLocation>
</comment>
<gene>
    <name evidence="5" type="primary">SLC31A1</name>
    <name evidence="5" type="ORF">EVAR_40291_1</name>
</gene>
<keyword evidence="4" id="KW-0187">Copper transport</keyword>
<dbReference type="OrthoDB" id="161814at2759"/>
<keyword evidence="4" id="KW-0186">Copper</keyword>
<evidence type="ECO:0000256" key="4">
    <source>
        <dbReference type="RuleBase" id="RU367022"/>
    </source>
</evidence>
<keyword evidence="4" id="KW-0406">Ion transport</keyword>
<dbReference type="InterPro" id="IPR007274">
    <property type="entry name" value="Cop_transporter"/>
</dbReference>
<keyword evidence="6" id="KW-1185">Reference proteome</keyword>
<keyword evidence="1 4" id="KW-0812">Transmembrane</keyword>
<dbReference type="PANTHER" id="PTHR12483">
    <property type="entry name" value="SOLUTE CARRIER FAMILY 31 COPPER TRANSPORTERS"/>
    <property type="match status" value="1"/>
</dbReference>
<evidence type="ECO:0000256" key="2">
    <source>
        <dbReference type="ARBA" id="ARBA00022989"/>
    </source>
</evidence>
<comment type="caution">
    <text evidence="5">The sequence shown here is derived from an EMBL/GenBank/DDBJ whole genome shotgun (WGS) entry which is preliminary data.</text>
</comment>
<name>A0A4C1WVP1_EUMVA</name>
<comment type="similarity">
    <text evidence="4">Belongs to the copper transporter (Ctr) (TC 1.A.56) family. SLC31A subfamily.</text>
</comment>
<keyword evidence="2 4" id="KW-1133">Transmembrane helix</keyword>
<sequence>MDVDEEVSAVRETACSLDHQGIAHKDMAHSNHSMMHGLHDDINFGQDNSMFHGGYAETILFSWWKVTEKGQFAGSFFAIFIVAILYEGLKYYRKHLLWKTYAGLQYCAVAPPDKGIANVCAPDEPQIIQ</sequence>
<evidence type="ECO:0000313" key="6">
    <source>
        <dbReference type="Proteomes" id="UP000299102"/>
    </source>
</evidence>
<evidence type="ECO:0000256" key="1">
    <source>
        <dbReference type="ARBA" id="ARBA00022692"/>
    </source>
</evidence>
<evidence type="ECO:0000313" key="5">
    <source>
        <dbReference type="EMBL" id="GBP55498.1"/>
    </source>
</evidence>
<protein>
    <recommendedName>
        <fullName evidence="4">Copper transport protein</fullName>
    </recommendedName>
</protein>
<dbReference type="AlphaFoldDB" id="A0A4C1WVP1"/>
<dbReference type="GO" id="GO:0016020">
    <property type="term" value="C:membrane"/>
    <property type="evidence" value="ECO:0007669"/>
    <property type="project" value="UniProtKB-SubCell"/>
</dbReference>
<dbReference type="Proteomes" id="UP000299102">
    <property type="component" value="Unassembled WGS sequence"/>
</dbReference>
<feature type="transmembrane region" description="Helical" evidence="4">
    <location>
        <begin position="70"/>
        <end position="89"/>
    </location>
</feature>
<accession>A0A4C1WVP1</accession>
<keyword evidence="3 4" id="KW-0472">Membrane</keyword>
<proteinExistence type="inferred from homology"/>
<dbReference type="GO" id="GO:0005375">
    <property type="term" value="F:copper ion transmembrane transporter activity"/>
    <property type="evidence" value="ECO:0007669"/>
    <property type="project" value="UniProtKB-UniRule"/>
</dbReference>
<reference evidence="5 6" key="1">
    <citation type="journal article" date="2019" name="Commun. Biol.">
        <title>The bagworm genome reveals a unique fibroin gene that provides high tensile strength.</title>
        <authorList>
            <person name="Kono N."/>
            <person name="Nakamura H."/>
            <person name="Ohtoshi R."/>
            <person name="Tomita M."/>
            <person name="Numata K."/>
            <person name="Arakawa K."/>
        </authorList>
    </citation>
    <scope>NUCLEOTIDE SEQUENCE [LARGE SCALE GENOMIC DNA]</scope>
</reference>
<dbReference type="Pfam" id="PF04145">
    <property type="entry name" value="Ctr"/>
    <property type="match status" value="1"/>
</dbReference>
<evidence type="ECO:0000256" key="3">
    <source>
        <dbReference type="ARBA" id="ARBA00023136"/>
    </source>
</evidence>
<organism evidence="5 6">
    <name type="scientific">Eumeta variegata</name>
    <name type="common">Bagworm moth</name>
    <name type="synonym">Eumeta japonica</name>
    <dbReference type="NCBI Taxonomy" id="151549"/>
    <lineage>
        <taxon>Eukaryota</taxon>
        <taxon>Metazoa</taxon>
        <taxon>Ecdysozoa</taxon>
        <taxon>Arthropoda</taxon>
        <taxon>Hexapoda</taxon>
        <taxon>Insecta</taxon>
        <taxon>Pterygota</taxon>
        <taxon>Neoptera</taxon>
        <taxon>Endopterygota</taxon>
        <taxon>Lepidoptera</taxon>
        <taxon>Glossata</taxon>
        <taxon>Ditrysia</taxon>
        <taxon>Tineoidea</taxon>
        <taxon>Psychidae</taxon>
        <taxon>Oiketicinae</taxon>
        <taxon>Eumeta</taxon>
    </lineage>
</organism>
<dbReference type="EMBL" id="BGZK01000670">
    <property type="protein sequence ID" value="GBP55498.1"/>
    <property type="molecule type" value="Genomic_DNA"/>
</dbReference>
<keyword evidence="4" id="KW-0813">Transport</keyword>
<dbReference type="PANTHER" id="PTHR12483:SF115">
    <property type="entry name" value="COPPER TRANSPORT PROTEIN"/>
    <property type="match status" value="1"/>
</dbReference>